<keyword evidence="1 4" id="KW-0560">Oxidoreductase</keyword>
<dbReference type="EC" id="1.8.4.11" evidence="4"/>
<organism evidence="7 8">
    <name type="scientific">Mucilaginibacter antarcticus</name>
    <dbReference type="NCBI Taxonomy" id="1855725"/>
    <lineage>
        <taxon>Bacteria</taxon>
        <taxon>Pseudomonadati</taxon>
        <taxon>Bacteroidota</taxon>
        <taxon>Sphingobacteriia</taxon>
        <taxon>Sphingobacteriales</taxon>
        <taxon>Sphingobacteriaceae</taxon>
        <taxon>Mucilaginibacter</taxon>
    </lineage>
</organism>
<reference evidence="8" key="1">
    <citation type="journal article" date="2019" name="Int. J. Syst. Evol. Microbiol.">
        <title>The Global Catalogue of Microorganisms (GCM) 10K type strain sequencing project: providing services to taxonomists for standard genome sequencing and annotation.</title>
        <authorList>
            <consortium name="The Broad Institute Genomics Platform"/>
            <consortium name="The Broad Institute Genome Sequencing Center for Infectious Disease"/>
            <person name="Wu L."/>
            <person name="Ma J."/>
        </authorList>
    </citation>
    <scope>NUCLEOTIDE SEQUENCE [LARGE SCALE GENOMIC DNA]</scope>
    <source>
        <strain evidence="8">KCTC 52232</strain>
    </source>
</reference>
<comment type="catalytic activity">
    <reaction evidence="3 4">
        <text>[thioredoxin]-disulfide + L-methionine + H2O = L-methionine (S)-S-oxide + [thioredoxin]-dithiol</text>
        <dbReference type="Rhea" id="RHEA:19993"/>
        <dbReference type="Rhea" id="RHEA-COMP:10698"/>
        <dbReference type="Rhea" id="RHEA-COMP:10700"/>
        <dbReference type="ChEBI" id="CHEBI:15377"/>
        <dbReference type="ChEBI" id="CHEBI:29950"/>
        <dbReference type="ChEBI" id="CHEBI:50058"/>
        <dbReference type="ChEBI" id="CHEBI:57844"/>
        <dbReference type="ChEBI" id="CHEBI:58772"/>
        <dbReference type="EC" id="1.8.4.11"/>
    </reaction>
</comment>
<accession>A0ABW5XJ86</accession>
<comment type="similarity">
    <text evidence="4">Belongs to the MsrA Met sulfoxide reductase family.</text>
</comment>
<feature type="signal peptide" evidence="5">
    <location>
        <begin position="1"/>
        <end position="20"/>
    </location>
</feature>
<dbReference type="HAMAP" id="MF_01401">
    <property type="entry name" value="MsrA"/>
    <property type="match status" value="1"/>
</dbReference>
<comment type="catalytic activity">
    <reaction evidence="2 4">
        <text>L-methionyl-[protein] + [thioredoxin]-disulfide + H2O = L-methionyl-(S)-S-oxide-[protein] + [thioredoxin]-dithiol</text>
        <dbReference type="Rhea" id="RHEA:14217"/>
        <dbReference type="Rhea" id="RHEA-COMP:10698"/>
        <dbReference type="Rhea" id="RHEA-COMP:10700"/>
        <dbReference type="Rhea" id="RHEA-COMP:12313"/>
        <dbReference type="Rhea" id="RHEA-COMP:12315"/>
        <dbReference type="ChEBI" id="CHEBI:15377"/>
        <dbReference type="ChEBI" id="CHEBI:16044"/>
        <dbReference type="ChEBI" id="CHEBI:29950"/>
        <dbReference type="ChEBI" id="CHEBI:44120"/>
        <dbReference type="ChEBI" id="CHEBI:50058"/>
        <dbReference type="EC" id="1.8.4.11"/>
    </reaction>
</comment>
<dbReference type="Pfam" id="PF01625">
    <property type="entry name" value="PMSR"/>
    <property type="match status" value="1"/>
</dbReference>
<evidence type="ECO:0000256" key="5">
    <source>
        <dbReference type="SAM" id="SignalP"/>
    </source>
</evidence>
<keyword evidence="8" id="KW-1185">Reference proteome</keyword>
<dbReference type="PROSITE" id="PS51257">
    <property type="entry name" value="PROKAR_LIPOPROTEIN"/>
    <property type="match status" value="1"/>
</dbReference>
<feature type="domain" description="Peptide methionine sulphoxide reductase MsrA" evidence="6">
    <location>
        <begin position="42"/>
        <end position="192"/>
    </location>
</feature>
<keyword evidence="5" id="KW-0732">Signal</keyword>
<sequence>MKILAINFLALLLFASCVNGQDQPGDHDFAALPAPKAGEKLATFAGGCFWALAEGMSELKGVNRVVAGYAGGKVKNPTYEQVCTRTTGHAESVQIYYNPSVISYATLAEAFFYAHDPTTLNRQGPDEGTDYRSAIFYRTPEEKVTIAAVIAKINAGKHYASPIVTQVVPYKVLYPAEVYHQGYYRAHPSAGYIRSVSVPKVMKLRAAKSELLKPEFKGK</sequence>
<comment type="function">
    <text evidence="4">Has an important function as a repair enzyme for proteins that have been inactivated by oxidation. Catalyzes the reversible oxidation-reduction of methionine sulfoxide in proteins to methionine.</text>
</comment>
<dbReference type="SUPFAM" id="SSF55068">
    <property type="entry name" value="Peptide methionine sulfoxide reductase"/>
    <property type="match status" value="1"/>
</dbReference>
<protein>
    <recommendedName>
        <fullName evidence="4">Peptide methionine sulfoxide reductase MsrA</fullName>
        <shortName evidence="4">Protein-methionine-S-oxide reductase</shortName>
        <ecNumber evidence="4">1.8.4.11</ecNumber>
    </recommendedName>
    <alternativeName>
        <fullName evidence="4">Peptide-methionine (S)-S-oxide reductase</fullName>
        <shortName evidence="4">Peptide Met(O) reductase</shortName>
    </alternativeName>
</protein>
<dbReference type="Gene3D" id="3.30.1060.10">
    <property type="entry name" value="Peptide methionine sulphoxide reductase MsrA"/>
    <property type="match status" value="1"/>
</dbReference>
<evidence type="ECO:0000256" key="1">
    <source>
        <dbReference type="ARBA" id="ARBA00023002"/>
    </source>
</evidence>
<dbReference type="InterPro" id="IPR002569">
    <property type="entry name" value="Met_Sox_Rdtase_MsrA_dom"/>
</dbReference>
<proteinExistence type="inferred from homology"/>
<dbReference type="GO" id="GO:0008113">
    <property type="term" value="F:peptide-methionine (S)-S-oxide reductase activity"/>
    <property type="evidence" value="ECO:0007669"/>
    <property type="project" value="UniProtKB-EC"/>
</dbReference>
<name>A0ABW5XJ86_9SPHI</name>
<dbReference type="PANTHER" id="PTHR43774:SF1">
    <property type="entry name" value="PEPTIDE METHIONINE SULFOXIDE REDUCTASE MSRA 2"/>
    <property type="match status" value="1"/>
</dbReference>
<feature type="chain" id="PRO_5046205112" description="Peptide methionine sulfoxide reductase MsrA" evidence="5">
    <location>
        <begin position="21"/>
        <end position="219"/>
    </location>
</feature>
<feature type="active site" evidence="4">
    <location>
        <position position="48"/>
    </location>
</feature>
<evidence type="ECO:0000259" key="6">
    <source>
        <dbReference type="Pfam" id="PF01625"/>
    </source>
</evidence>
<dbReference type="NCBIfam" id="TIGR00401">
    <property type="entry name" value="msrA"/>
    <property type="match status" value="1"/>
</dbReference>
<evidence type="ECO:0000256" key="2">
    <source>
        <dbReference type="ARBA" id="ARBA00047806"/>
    </source>
</evidence>
<dbReference type="EMBL" id="JBHUON010000002">
    <property type="protein sequence ID" value="MFD2863769.1"/>
    <property type="molecule type" value="Genomic_DNA"/>
</dbReference>
<dbReference type="PANTHER" id="PTHR43774">
    <property type="entry name" value="PEPTIDE METHIONINE SULFOXIDE REDUCTASE"/>
    <property type="match status" value="1"/>
</dbReference>
<evidence type="ECO:0000256" key="3">
    <source>
        <dbReference type="ARBA" id="ARBA00048782"/>
    </source>
</evidence>
<evidence type="ECO:0000256" key="4">
    <source>
        <dbReference type="HAMAP-Rule" id="MF_01401"/>
    </source>
</evidence>
<dbReference type="InterPro" id="IPR036509">
    <property type="entry name" value="Met_Sox_Rdtase_MsrA_sf"/>
</dbReference>
<dbReference type="RefSeq" id="WP_377123616.1">
    <property type="nucleotide sequence ID" value="NZ_JBHUON010000002.1"/>
</dbReference>
<evidence type="ECO:0000313" key="8">
    <source>
        <dbReference type="Proteomes" id="UP001597601"/>
    </source>
</evidence>
<gene>
    <name evidence="4 7" type="primary">msrA</name>
    <name evidence="7" type="ORF">ACFSYC_03625</name>
</gene>
<comment type="caution">
    <text evidence="7">The sequence shown here is derived from an EMBL/GenBank/DDBJ whole genome shotgun (WGS) entry which is preliminary data.</text>
</comment>
<evidence type="ECO:0000313" key="7">
    <source>
        <dbReference type="EMBL" id="MFD2863769.1"/>
    </source>
</evidence>
<dbReference type="Proteomes" id="UP001597601">
    <property type="component" value="Unassembled WGS sequence"/>
</dbReference>